<organism evidence="2 3">
    <name type="scientific">Desulfosoma caldarium</name>
    <dbReference type="NCBI Taxonomy" id="610254"/>
    <lineage>
        <taxon>Bacteria</taxon>
        <taxon>Pseudomonadati</taxon>
        <taxon>Thermodesulfobacteriota</taxon>
        <taxon>Syntrophobacteria</taxon>
        <taxon>Syntrophobacterales</taxon>
        <taxon>Syntrophobacteraceae</taxon>
        <taxon>Desulfosoma</taxon>
    </lineage>
</organism>
<protein>
    <recommendedName>
        <fullName evidence="4">Outer membrane surface antigen</fullName>
    </recommendedName>
</protein>
<gene>
    <name evidence="2" type="ORF">EDC27_2497</name>
</gene>
<evidence type="ECO:0000313" key="2">
    <source>
        <dbReference type="EMBL" id="ROQ91212.1"/>
    </source>
</evidence>
<reference evidence="2 3" key="1">
    <citation type="submission" date="2018-11" db="EMBL/GenBank/DDBJ databases">
        <title>Genomic Encyclopedia of Type Strains, Phase IV (KMG-IV): sequencing the most valuable type-strain genomes for metagenomic binning, comparative biology and taxonomic classification.</title>
        <authorList>
            <person name="Goeker M."/>
        </authorList>
    </citation>
    <scope>NUCLEOTIDE SEQUENCE [LARGE SCALE GENOMIC DNA]</scope>
    <source>
        <strain evidence="2 3">DSM 22027</strain>
    </source>
</reference>
<comment type="caution">
    <text evidence="2">The sequence shown here is derived from an EMBL/GenBank/DDBJ whole genome shotgun (WGS) entry which is preliminary data.</text>
</comment>
<sequence>MWEKSVLGMVAVVFVCLLGFSCALATDEKEAAQLFESFQSEWMKKLSQNGLYGQKTISFQEIKGQKKVVARYSELGTITESRVKRTESKECPFVGVLTYEERICESDGPSGADAAKGPFSCWTRTVTEVFRFANGKWVY</sequence>
<dbReference type="AlphaFoldDB" id="A0A3N1UIY9"/>
<dbReference type="Proteomes" id="UP000276223">
    <property type="component" value="Unassembled WGS sequence"/>
</dbReference>
<proteinExistence type="predicted"/>
<accession>A0A3N1UIY9</accession>
<keyword evidence="3" id="KW-1185">Reference proteome</keyword>
<feature type="signal peptide" evidence="1">
    <location>
        <begin position="1"/>
        <end position="25"/>
    </location>
</feature>
<dbReference type="OrthoDB" id="5513101at2"/>
<feature type="chain" id="PRO_5018042032" description="Outer membrane surface antigen" evidence="1">
    <location>
        <begin position="26"/>
        <end position="139"/>
    </location>
</feature>
<name>A0A3N1UIY9_9BACT</name>
<keyword evidence="1" id="KW-0732">Signal</keyword>
<dbReference type="PROSITE" id="PS51257">
    <property type="entry name" value="PROKAR_LIPOPROTEIN"/>
    <property type="match status" value="1"/>
</dbReference>
<dbReference type="RefSeq" id="WP_148045755.1">
    <property type="nucleotide sequence ID" value="NZ_RJVA01000013.1"/>
</dbReference>
<evidence type="ECO:0000313" key="3">
    <source>
        <dbReference type="Proteomes" id="UP000276223"/>
    </source>
</evidence>
<dbReference type="EMBL" id="RJVA01000013">
    <property type="protein sequence ID" value="ROQ91212.1"/>
    <property type="molecule type" value="Genomic_DNA"/>
</dbReference>
<evidence type="ECO:0008006" key="4">
    <source>
        <dbReference type="Google" id="ProtNLM"/>
    </source>
</evidence>
<evidence type="ECO:0000256" key="1">
    <source>
        <dbReference type="SAM" id="SignalP"/>
    </source>
</evidence>